<gene>
    <name evidence="1" type="ORF">KC01_LOCUS2791</name>
</gene>
<reference evidence="1 2" key="1">
    <citation type="submission" date="2024-04" db="EMBL/GenBank/DDBJ databases">
        <authorList>
            <person name="Waldvogel A.-M."/>
            <person name="Schoenle A."/>
        </authorList>
    </citation>
    <scope>NUCLEOTIDE SEQUENCE [LARGE SCALE GENOMIC DNA]</scope>
</reference>
<dbReference type="Proteomes" id="UP001497482">
    <property type="component" value="Chromosome 10"/>
</dbReference>
<dbReference type="EMBL" id="OZ035832">
    <property type="protein sequence ID" value="CAL1570508.1"/>
    <property type="molecule type" value="Genomic_DNA"/>
</dbReference>
<name>A0AAV2IZ19_KNICA</name>
<protein>
    <submittedName>
        <fullName evidence="1">Uncharacterized protein</fullName>
    </submittedName>
</protein>
<dbReference type="AlphaFoldDB" id="A0AAV2IZ19"/>
<sequence length="71" mass="7890">MNRWARLSVRAEEGDAGFGRSLYTGDAERTRAKGLDQSWTHSGKCYAPGLSPVNSTQMERLPLTVYTSPRT</sequence>
<organism evidence="1 2">
    <name type="scientific">Knipowitschia caucasica</name>
    <name type="common">Caucasian dwarf goby</name>
    <name type="synonym">Pomatoschistus caucasicus</name>
    <dbReference type="NCBI Taxonomy" id="637954"/>
    <lineage>
        <taxon>Eukaryota</taxon>
        <taxon>Metazoa</taxon>
        <taxon>Chordata</taxon>
        <taxon>Craniata</taxon>
        <taxon>Vertebrata</taxon>
        <taxon>Euteleostomi</taxon>
        <taxon>Actinopterygii</taxon>
        <taxon>Neopterygii</taxon>
        <taxon>Teleostei</taxon>
        <taxon>Neoteleostei</taxon>
        <taxon>Acanthomorphata</taxon>
        <taxon>Gobiaria</taxon>
        <taxon>Gobiiformes</taxon>
        <taxon>Gobioidei</taxon>
        <taxon>Gobiidae</taxon>
        <taxon>Gobiinae</taxon>
        <taxon>Knipowitschia</taxon>
    </lineage>
</organism>
<evidence type="ECO:0000313" key="1">
    <source>
        <dbReference type="EMBL" id="CAL1570508.1"/>
    </source>
</evidence>
<accession>A0AAV2IZ19</accession>
<keyword evidence="2" id="KW-1185">Reference proteome</keyword>
<evidence type="ECO:0000313" key="2">
    <source>
        <dbReference type="Proteomes" id="UP001497482"/>
    </source>
</evidence>
<proteinExistence type="predicted"/>